<dbReference type="Pfam" id="PF09286">
    <property type="entry name" value="Pro-kuma_activ"/>
    <property type="match status" value="1"/>
</dbReference>
<evidence type="ECO:0000256" key="9">
    <source>
        <dbReference type="ARBA" id="ARBA00022801"/>
    </source>
</evidence>
<dbReference type="GO" id="GO:0005576">
    <property type="term" value="C:extracellular region"/>
    <property type="evidence" value="ECO:0007669"/>
    <property type="project" value="UniProtKB-SubCell"/>
</dbReference>
<feature type="binding site" evidence="15">
    <location>
        <position position="529"/>
    </location>
    <ligand>
        <name>Ca(2+)</name>
        <dbReference type="ChEBI" id="CHEBI:29108"/>
    </ligand>
</feature>
<feature type="active site" description="Charge relay system" evidence="15">
    <location>
        <position position="486"/>
    </location>
</feature>
<dbReference type="OMA" id="VEAQMDI"/>
<dbReference type="InterPro" id="IPR015366">
    <property type="entry name" value="S53_propep"/>
</dbReference>
<comment type="subcellular location">
    <subcellularLocation>
        <location evidence="3">Secreted</location>
        <location evidence="3">Extracellular space</location>
    </subcellularLocation>
</comment>
<dbReference type="OrthoDB" id="409122at2759"/>
<keyword evidence="10 15" id="KW-0720">Serine protease</keyword>
<evidence type="ECO:0000259" key="17">
    <source>
        <dbReference type="PROSITE" id="PS51695"/>
    </source>
</evidence>
<keyword evidence="11 15" id="KW-0106">Calcium</keyword>
<reference evidence="18 19" key="1">
    <citation type="journal article" date="2012" name="Science">
        <title>The Paleozoic origin of enzymatic lignin decomposition reconstructed from 31 fungal genomes.</title>
        <authorList>
            <person name="Floudas D."/>
            <person name="Binder M."/>
            <person name="Riley R."/>
            <person name="Barry K."/>
            <person name="Blanchette R.A."/>
            <person name="Henrissat B."/>
            <person name="Martinez A.T."/>
            <person name="Otillar R."/>
            <person name="Spatafora J.W."/>
            <person name="Yadav J.S."/>
            <person name="Aerts A."/>
            <person name="Benoit I."/>
            <person name="Boyd A."/>
            <person name="Carlson A."/>
            <person name="Copeland A."/>
            <person name="Coutinho P.M."/>
            <person name="de Vries R.P."/>
            <person name="Ferreira P."/>
            <person name="Findley K."/>
            <person name="Foster B."/>
            <person name="Gaskell J."/>
            <person name="Glotzer D."/>
            <person name="Gorecki P."/>
            <person name="Heitman J."/>
            <person name="Hesse C."/>
            <person name="Hori C."/>
            <person name="Igarashi K."/>
            <person name="Jurgens J.A."/>
            <person name="Kallen N."/>
            <person name="Kersten P."/>
            <person name="Kohler A."/>
            <person name="Kuees U."/>
            <person name="Kumar T.K.A."/>
            <person name="Kuo A."/>
            <person name="LaButti K."/>
            <person name="Larrondo L.F."/>
            <person name="Lindquist E."/>
            <person name="Ling A."/>
            <person name="Lombard V."/>
            <person name="Lucas S."/>
            <person name="Lundell T."/>
            <person name="Martin R."/>
            <person name="McLaughlin D.J."/>
            <person name="Morgenstern I."/>
            <person name="Morin E."/>
            <person name="Murat C."/>
            <person name="Nagy L.G."/>
            <person name="Nolan M."/>
            <person name="Ohm R.A."/>
            <person name="Patyshakuliyeva A."/>
            <person name="Rokas A."/>
            <person name="Ruiz-Duenas F.J."/>
            <person name="Sabat G."/>
            <person name="Salamov A."/>
            <person name="Samejima M."/>
            <person name="Schmutz J."/>
            <person name="Slot J.C."/>
            <person name="St John F."/>
            <person name="Stenlid J."/>
            <person name="Sun H."/>
            <person name="Sun S."/>
            <person name="Syed K."/>
            <person name="Tsang A."/>
            <person name="Wiebenga A."/>
            <person name="Young D."/>
            <person name="Pisabarro A."/>
            <person name="Eastwood D.C."/>
            <person name="Martin F."/>
            <person name="Cullen D."/>
            <person name="Grigoriev I.V."/>
            <person name="Hibbett D.S."/>
        </authorList>
    </citation>
    <scope>NUCLEOTIDE SEQUENCE [LARGE SCALE GENOMIC DNA]</scope>
    <source>
        <strain evidence="18 19">MD-104</strain>
    </source>
</reference>
<feature type="signal peptide" evidence="16">
    <location>
        <begin position="1"/>
        <end position="18"/>
    </location>
</feature>
<dbReference type="SMART" id="SM00944">
    <property type="entry name" value="Pro-kuma_activ"/>
    <property type="match status" value="1"/>
</dbReference>
<keyword evidence="9 15" id="KW-0378">Hydrolase</keyword>
<keyword evidence="7 15" id="KW-0479">Metal-binding</keyword>
<gene>
    <name evidence="18" type="ORF">WOLCODRAFT_122691</name>
</gene>
<evidence type="ECO:0000256" key="5">
    <source>
        <dbReference type="ARBA" id="ARBA00022525"/>
    </source>
</evidence>
<feature type="active site" description="Charge relay system" evidence="15">
    <location>
        <position position="292"/>
    </location>
</feature>
<evidence type="ECO:0000256" key="1">
    <source>
        <dbReference type="ARBA" id="ARBA00001910"/>
    </source>
</evidence>
<dbReference type="Proteomes" id="UP000218811">
    <property type="component" value="Unassembled WGS sequence"/>
</dbReference>
<evidence type="ECO:0000256" key="11">
    <source>
        <dbReference type="ARBA" id="ARBA00022837"/>
    </source>
</evidence>
<keyword evidence="13" id="KW-0865">Zymogen</keyword>
<evidence type="ECO:0000256" key="13">
    <source>
        <dbReference type="ARBA" id="ARBA00023145"/>
    </source>
</evidence>
<dbReference type="PANTHER" id="PTHR14218">
    <property type="entry name" value="PROTEASE S8 TRIPEPTIDYL PEPTIDASE I CLN2"/>
    <property type="match status" value="1"/>
</dbReference>
<feature type="binding site" evidence="15">
    <location>
        <position position="547"/>
    </location>
    <ligand>
        <name>Ca(2+)</name>
        <dbReference type="ChEBI" id="CHEBI:29108"/>
    </ligand>
</feature>
<dbReference type="GO" id="GO:0004252">
    <property type="term" value="F:serine-type endopeptidase activity"/>
    <property type="evidence" value="ECO:0007669"/>
    <property type="project" value="UniProtKB-UniRule"/>
</dbReference>
<feature type="domain" description="Peptidase S53" evidence="17">
    <location>
        <begin position="212"/>
        <end position="568"/>
    </location>
</feature>
<dbReference type="SUPFAM" id="SSF52743">
    <property type="entry name" value="Subtilisin-like"/>
    <property type="match status" value="1"/>
</dbReference>
<evidence type="ECO:0000256" key="14">
    <source>
        <dbReference type="ARBA" id="ARBA00023180"/>
    </source>
</evidence>
<keyword evidence="14" id="KW-0325">Glycoprotein</keyword>
<evidence type="ECO:0000256" key="6">
    <source>
        <dbReference type="ARBA" id="ARBA00022670"/>
    </source>
</evidence>
<keyword evidence="8 16" id="KW-0732">Signal</keyword>
<comment type="function">
    <text evidence="2">Secreted tripeptidyl-peptidase which degrades proteins at acidic pHs and is involved in virulence.</text>
</comment>
<dbReference type="GO" id="GO:0046872">
    <property type="term" value="F:metal ion binding"/>
    <property type="evidence" value="ECO:0007669"/>
    <property type="project" value="UniProtKB-UniRule"/>
</dbReference>
<organism evidence="18 19">
    <name type="scientific">Wolfiporia cocos (strain MD-104)</name>
    <name type="common">Brown rot fungus</name>
    <dbReference type="NCBI Taxonomy" id="742152"/>
    <lineage>
        <taxon>Eukaryota</taxon>
        <taxon>Fungi</taxon>
        <taxon>Dikarya</taxon>
        <taxon>Basidiomycota</taxon>
        <taxon>Agaricomycotina</taxon>
        <taxon>Agaricomycetes</taxon>
        <taxon>Polyporales</taxon>
        <taxon>Phaeolaceae</taxon>
        <taxon>Wolfiporia</taxon>
    </lineage>
</organism>
<evidence type="ECO:0000256" key="7">
    <source>
        <dbReference type="ARBA" id="ARBA00022723"/>
    </source>
</evidence>
<feature type="chain" id="PRO_5013763108" description="tripeptidyl-peptidase II" evidence="16">
    <location>
        <begin position="19"/>
        <end position="568"/>
    </location>
</feature>
<dbReference type="Gene3D" id="3.40.50.200">
    <property type="entry name" value="Peptidase S8/S53 domain"/>
    <property type="match status" value="1"/>
</dbReference>
<accession>A0A2H3JNS3</accession>
<dbReference type="EC" id="3.4.14.10" evidence="4"/>
<evidence type="ECO:0000313" key="18">
    <source>
        <dbReference type="EMBL" id="PCH43830.1"/>
    </source>
</evidence>
<dbReference type="PANTHER" id="PTHR14218:SF15">
    <property type="entry name" value="TRIPEPTIDYL-PEPTIDASE 1"/>
    <property type="match status" value="1"/>
</dbReference>
<dbReference type="GO" id="GO:0006508">
    <property type="term" value="P:proteolysis"/>
    <property type="evidence" value="ECO:0007669"/>
    <property type="project" value="UniProtKB-KW"/>
</dbReference>
<evidence type="ECO:0000256" key="15">
    <source>
        <dbReference type="PROSITE-ProRule" id="PRU01032"/>
    </source>
</evidence>
<evidence type="ECO:0000256" key="8">
    <source>
        <dbReference type="ARBA" id="ARBA00022729"/>
    </source>
</evidence>
<keyword evidence="5" id="KW-0964">Secreted</keyword>
<evidence type="ECO:0000256" key="12">
    <source>
        <dbReference type="ARBA" id="ARBA00023026"/>
    </source>
</evidence>
<feature type="active site" description="Charge relay system" evidence="15">
    <location>
        <position position="288"/>
    </location>
</feature>
<dbReference type="SUPFAM" id="SSF54897">
    <property type="entry name" value="Protease propeptides/inhibitors"/>
    <property type="match status" value="1"/>
</dbReference>
<dbReference type="PROSITE" id="PS51695">
    <property type="entry name" value="SEDOLISIN"/>
    <property type="match status" value="1"/>
</dbReference>
<dbReference type="AlphaFoldDB" id="A0A2H3JNS3"/>
<evidence type="ECO:0000256" key="2">
    <source>
        <dbReference type="ARBA" id="ARBA00002451"/>
    </source>
</evidence>
<evidence type="ECO:0000313" key="19">
    <source>
        <dbReference type="Proteomes" id="UP000218811"/>
    </source>
</evidence>
<evidence type="ECO:0000256" key="3">
    <source>
        <dbReference type="ARBA" id="ARBA00004239"/>
    </source>
</evidence>
<proteinExistence type="predicted"/>
<protein>
    <recommendedName>
        <fullName evidence="4">tripeptidyl-peptidase II</fullName>
        <ecNumber evidence="4">3.4.14.10</ecNumber>
    </recommendedName>
</protein>
<dbReference type="InterPro" id="IPR036852">
    <property type="entry name" value="Peptidase_S8/S53_dom_sf"/>
</dbReference>
<dbReference type="InterPro" id="IPR000209">
    <property type="entry name" value="Peptidase_S8/S53_dom"/>
</dbReference>
<dbReference type="Pfam" id="PF00082">
    <property type="entry name" value="Peptidase_S8"/>
    <property type="match status" value="1"/>
</dbReference>
<dbReference type="FunFam" id="3.40.50.200:FF:000015">
    <property type="entry name" value="Tripeptidyl peptidase A"/>
    <property type="match status" value="1"/>
</dbReference>
<dbReference type="CDD" id="cd04056">
    <property type="entry name" value="Peptidases_S53"/>
    <property type="match status" value="1"/>
</dbReference>
<dbReference type="EMBL" id="KB468146">
    <property type="protein sequence ID" value="PCH43830.1"/>
    <property type="molecule type" value="Genomic_DNA"/>
</dbReference>
<evidence type="ECO:0000256" key="16">
    <source>
        <dbReference type="SAM" id="SignalP"/>
    </source>
</evidence>
<evidence type="ECO:0000256" key="4">
    <source>
        <dbReference type="ARBA" id="ARBA00012462"/>
    </source>
</evidence>
<comment type="catalytic activity">
    <reaction evidence="1">
        <text>Release of an N-terminal tripeptide from a polypeptide.</text>
        <dbReference type="EC" id="3.4.14.10"/>
    </reaction>
</comment>
<dbReference type="InterPro" id="IPR050819">
    <property type="entry name" value="Tripeptidyl-peptidase_I"/>
</dbReference>
<dbReference type="CDD" id="cd11377">
    <property type="entry name" value="Pro-peptidase_S53"/>
    <property type="match status" value="1"/>
</dbReference>
<keyword evidence="12" id="KW-0843">Virulence</keyword>
<dbReference type="InterPro" id="IPR030400">
    <property type="entry name" value="Sedolisin_dom"/>
</dbReference>
<comment type="cofactor">
    <cofactor evidence="15">
        <name>Ca(2+)</name>
        <dbReference type="ChEBI" id="CHEBI:29108"/>
    </cofactor>
    <text evidence="15">Binds 1 Ca(2+) ion per subunit.</text>
</comment>
<feature type="binding site" evidence="15">
    <location>
        <position position="528"/>
    </location>
    <ligand>
        <name>Ca(2+)</name>
        <dbReference type="ChEBI" id="CHEBI:29108"/>
    </ligand>
</feature>
<dbReference type="GO" id="GO:0008240">
    <property type="term" value="F:tripeptidyl-peptidase activity"/>
    <property type="evidence" value="ECO:0007669"/>
    <property type="project" value="UniProtKB-EC"/>
</dbReference>
<feature type="binding site" evidence="15">
    <location>
        <position position="549"/>
    </location>
    <ligand>
        <name>Ca(2+)</name>
        <dbReference type="ChEBI" id="CHEBI:29108"/>
    </ligand>
</feature>
<sequence>MRALSGLAIISLASLAVCKPTARNMRVLGRRDSAPSGFTLKGAASPDSVLNLRIALAQSNPAGLEEALYDVSTPSSPNYGQYLTKEEAAQFIAPSTETVSVVNGWLAENDLNTTSLTPAGDWLGFKVTVAQANELFNADFNVYTAESTGKQTIRTLTYSIPAQLEGHLTVVYPTVTFPKTGLLKPVFSSVKARRSEDIRSRSDDVASSCADTITPSCLQSLYGIPTTAATDSSNKLGVSGYDDQYANKADLEQFLQEFRPDVSDTTSFSLETLDGGSNSQDRDDAGVEADLDIQYTVGIATGVPVVFISVGEDNSDGDLDGFLDQINYLLDQDSPPQTLTTSYGDYEPDIPEDLAYNLCNAYAQLGARGVSLLFASGDGGVSGVQSESCYDFVPEFPSGCPYITSVGGTTGVNPETGVYFSGGGFSNYWGTPSYQASDVASYISYFGNTYEGRWNKSGRGFPDVAAQAENFDIVYEGSVETVSGTSCASPTFASVIALLNDELLAAGKSPLGFLNPWLYSTAASALTDITSGDNPGCNTNGFTATTGWDPVTGLGTPNFDALRTAAGL</sequence>
<keyword evidence="19" id="KW-1185">Reference proteome</keyword>
<keyword evidence="6 15" id="KW-0645">Protease</keyword>
<evidence type="ECO:0000256" key="10">
    <source>
        <dbReference type="ARBA" id="ARBA00022825"/>
    </source>
</evidence>
<name>A0A2H3JNS3_WOLCO</name>
<dbReference type="STRING" id="742152.A0A2H3JNS3"/>